<name>A0A420FHP4_9SPHI</name>
<comment type="caution">
    <text evidence="1">The sequence shown here is derived from an EMBL/GenBank/DDBJ whole genome shotgun (WGS) entry which is preliminary data.</text>
</comment>
<dbReference type="PANTHER" id="PTHR32309:SF31">
    <property type="entry name" value="CAPSULAR EXOPOLYSACCHARIDE FAMILY"/>
    <property type="match status" value="1"/>
</dbReference>
<gene>
    <name evidence="1" type="ORF">BCY89_14820</name>
</gene>
<evidence type="ECO:0008006" key="3">
    <source>
        <dbReference type="Google" id="ProtNLM"/>
    </source>
</evidence>
<dbReference type="Proteomes" id="UP000286402">
    <property type="component" value="Unassembled WGS sequence"/>
</dbReference>
<dbReference type="RefSeq" id="WP_120335719.1">
    <property type="nucleotide sequence ID" value="NZ_CP070350.1"/>
</dbReference>
<proteinExistence type="predicted"/>
<accession>A0A420FHP4</accession>
<reference evidence="1 2" key="1">
    <citation type="submission" date="2016-07" db="EMBL/GenBank/DDBJ databases">
        <title>Genome analysis of Sphingobacterium siyangense T12B17.</title>
        <authorList>
            <person name="Xu D."/>
            <person name="Su Y."/>
            <person name="Zheng S."/>
        </authorList>
    </citation>
    <scope>NUCLEOTIDE SEQUENCE [LARGE SCALE GENOMIC DNA]</scope>
    <source>
        <strain evidence="1 2">T12B17</strain>
    </source>
</reference>
<organism evidence="1 2">
    <name type="scientific">Sphingobacterium siyangense</name>
    <dbReference type="NCBI Taxonomy" id="459529"/>
    <lineage>
        <taxon>Bacteria</taxon>
        <taxon>Pseudomonadati</taxon>
        <taxon>Bacteroidota</taxon>
        <taxon>Sphingobacteriia</taxon>
        <taxon>Sphingobacteriales</taxon>
        <taxon>Sphingobacteriaceae</taxon>
        <taxon>Sphingobacterium</taxon>
    </lineage>
</organism>
<dbReference type="EMBL" id="MCAQ01000027">
    <property type="protein sequence ID" value="RKF32449.1"/>
    <property type="molecule type" value="Genomic_DNA"/>
</dbReference>
<dbReference type="InterPro" id="IPR050445">
    <property type="entry name" value="Bact_polysacc_biosynth/exp"/>
</dbReference>
<evidence type="ECO:0000313" key="2">
    <source>
        <dbReference type="Proteomes" id="UP000286402"/>
    </source>
</evidence>
<dbReference type="PANTHER" id="PTHR32309">
    <property type="entry name" value="TYROSINE-PROTEIN KINASE"/>
    <property type="match status" value="1"/>
</dbReference>
<sequence>MNHGNNNCERVGSDEISIKELVFKLKKPFKYLISKWYILLIAGVICGIIGFWYAKSKKTIYTATTTFVLETGDQGGGLGQYAGVAAMVGIDLQGGGNGIFQGENLLELYKSQKMIEAALLQNASTESHKTLLDQYLNQEHIKENWIKNSPDLIKINFNNIIQPDKLLQRKRDSVVTAVVSDIKRNALDVGKLDKKLSLLKIAVRSDDESFAQELNISLVDQVNDFYVRTKTKKSLETVKILQNKVDSVRSVMNGAISSAAVTVDQTPNLNPTRQAQRIAPVQRSQFSAETNKAILGQLVQHLEMSKMNLLKDSPLIQIVDEPRLPLENDKIALLKAAVMAFIMGAFIAGLTLLFKGIIK</sequence>
<evidence type="ECO:0000313" key="1">
    <source>
        <dbReference type="EMBL" id="RKF32449.1"/>
    </source>
</evidence>
<dbReference type="AlphaFoldDB" id="A0A420FHP4"/>
<protein>
    <recommendedName>
        <fullName evidence="3">Lipopolysaccharide biosynthesis protein</fullName>
    </recommendedName>
</protein>
<keyword evidence="2" id="KW-1185">Reference proteome</keyword>